<evidence type="ECO:0000256" key="7">
    <source>
        <dbReference type="RuleBase" id="RU003653"/>
    </source>
</evidence>
<sequence>MGLFTRHIVPTRTPGELDAMEAAGRIVGKALLAVQAAAVPGVSTLELDTLAESVIRDAGAVPSFKGYEGFPGTICASLNEVVVHGIPRANIIVKEGDLLSVDCGAILDGWHGDSAITVEIGKVAPDVAALNAATREVLNAGIAQMVPGNRLGDISHAIENATKKASRHYGYSFAIIKEFGGHGIGREMHMDPYLPNEGRAHRGPYIEEGSVMAIEPMLTLGSPWTVELSDQWTTITDDESCAAHWEHTVAATSDGPRILTAREQ</sequence>
<feature type="binding site" evidence="6">
    <location>
        <position position="246"/>
    </location>
    <ligand>
        <name>a divalent metal cation</name>
        <dbReference type="ChEBI" id="CHEBI:60240"/>
        <label>2</label>
        <note>catalytic</note>
    </ligand>
</feature>
<dbReference type="InterPro" id="IPR002467">
    <property type="entry name" value="Pept_M24A_MAP1"/>
</dbReference>
<dbReference type="CDD" id="cd01086">
    <property type="entry name" value="MetAP1"/>
    <property type="match status" value="1"/>
</dbReference>
<dbReference type="GO" id="GO:0004239">
    <property type="term" value="F:initiator methionyl aminopeptidase activity"/>
    <property type="evidence" value="ECO:0007669"/>
    <property type="project" value="UniProtKB-UniRule"/>
</dbReference>
<evidence type="ECO:0000313" key="9">
    <source>
        <dbReference type="EMBL" id="PZP88694.1"/>
    </source>
</evidence>
<evidence type="ECO:0000313" key="10">
    <source>
        <dbReference type="Proteomes" id="UP000248606"/>
    </source>
</evidence>
<comment type="catalytic activity">
    <reaction evidence="6 7">
        <text>Release of N-terminal amino acids, preferentially methionine, from peptides and arylamides.</text>
        <dbReference type="EC" id="3.4.11.18"/>
    </reaction>
</comment>
<dbReference type="PANTHER" id="PTHR43330">
    <property type="entry name" value="METHIONINE AMINOPEPTIDASE"/>
    <property type="match status" value="1"/>
</dbReference>
<dbReference type="Proteomes" id="UP000248606">
    <property type="component" value="Unassembled WGS sequence"/>
</dbReference>
<comment type="cofactor">
    <cofactor evidence="6">
        <name>Co(2+)</name>
        <dbReference type="ChEBI" id="CHEBI:48828"/>
    </cofactor>
    <cofactor evidence="6">
        <name>Zn(2+)</name>
        <dbReference type="ChEBI" id="CHEBI:29105"/>
    </cofactor>
    <cofactor evidence="6">
        <name>Mn(2+)</name>
        <dbReference type="ChEBI" id="CHEBI:29035"/>
    </cofactor>
    <cofactor evidence="6">
        <name>Fe(2+)</name>
        <dbReference type="ChEBI" id="CHEBI:29033"/>
    </cofactor>
    <text evidence="6">Binds 2 divalent metal cations per subunit. Has a high-affinity and a low affinity metal-binding site. The true nature of the physiological cofactor is under debate. The enzyme is active with cobalt, zinc, manganese or divalent iron ions. Most likely, methionine aminopeptidases function as mononuclear Fe(2+)-metalloproteases under physiological conditions, and the catalytically relevant metal-binding site has been assigned to the histidine-containing high-affinity site.</text>
</comment>
<dbReference type="InterPro" id="IPR036005">
    <property type="entry name" value="Creatinase/aminopeptidase-like"/>
</dbReference>
<proteinExistence type="inferred from homology"/>
<dbReference type="GO" id="GO:0046872">
    <property type="term" value="F:metal ion binding"/>
    <property type="evidence" value="ECO:0007669"/>
    <property type="project" value="UniProtKB-UniRule"/>
</dbReference>
<dbReference type="EC" id="3.4.11.18" evidence="6 7"/>
<evidence type="ECO:0000256" key="6">
    <source>
        <dbReference type="HAMAP-Rule" id="MF_01974"/>
    </source>
</evidence>
<organism evidence="9 10">
    <name type="scientific">Lawsonella clevelandensis</name>
    <dbReference type="NCBI Taxonomy" id="1528099"/>
    <lineage>
        <taxon>Bacteria</taxon>
        <taxon>Bacillati</taxon>
        <taxon>Actinomycetota</taxon>
        <taxon>Actinomycetes</taxon>
        <taxon>Mycobacteriales</taxon>
        <taxon>Lawsonellaceae</taxon>
        <taxon>Lawsonella</taxon>
    </lineage>
</organism>
<dbReference type="NCBIfam" id="TIGR00500">
    <property type="entry name" value="met_pdase_I"/>
    <property type="match status" value="1"/>
</dbReference>
<dbReference type="EMBL" id="QFOZ01000008">
    <property type="protein sequence ID" value="PZP88694.1"/>
    <property type="molecule type" value="Genomic_DNA"/>
</dbReference>
<dbReference type="GO" id="GO:0005829">
    <property type="term" value="C:cytosol"/>
    <property type="evidence" value="ECO:0007669"/>
    <property type="project" value="TreeGrafter"/>
</dbReference>
<accession>A0A2W5IE81</accession>
<feature type="binding site" evidence="6">
    <location>
        <position position="189"/>
    </location>
    <ligand>
        <name>substrate</name>
    </ligand>
</feature>
<dbReference type="SUPFAM" id="SSF55920">
    <property type="entry name" value="Creatinase/aminopeptidase"/>
    <property type="match status" value="1"/>
</dbReference>
<dbReference type="Gene3D" id="3.90.230.10">
    <property type="entry name" value="Creatinase/methionine aminopeptidase superfamily"/>
    <property type="match status" value="1"/>
</dbReference>
<keyword evidence="3 6" id="KW-0645">Protease</keyword>
<keyword evidence="4 6" id="KW-0479">Metal-binding</keyword>
<feature type="binding site" evidence="6">
    <location>
        <position position="182"/>
    </location>
    <ligand>
        <name>a divalent metal cation</name>
        <dbReference type="ChEBI" id="CHEBI:60240"/>
        <label>2</label>
        <note>catalytic</note>
    </ligand>
</feature>
<comment type="function">
    <text evidence="1 6">Removes the N-terminal methionine from nascent proteins. The N-terminal methionine is often cleaved when the second residue in the primary sequence is small and uncharged (Met-Ala-, Cys, Gly, Pro, Ser, Thr, or Val). Requires deformylation of the N(alpha)-formylated initiator methionine before it can be hydrolyzed.</text>
</comment>
<feature type="binding site" evidence="6">
    <location>
        <position position="84"/>
    </location>
    <ligand>
        <name>substrate</name>
    </ligand>
</feature>
<feature type="domain" description="Peptidase M24" evidence="8">
    <location>
        <begin position="19"/>
        <end position="252"/>
    </location>
</feature>
<feature type="binding site" evidence="6">
    <location>
        <position position="113"/>
    </location>
    <ligand>
        <name>a divalent metal cation</name>
        <dbReference type="ChEBI" id="CHEBI:60240"/>
        <label>2</label>
        <note>catalytic</note>
    </ligand>
</feature>
<dbReference type="Pfam" id="PF00557">
    <property type="entry name" value="Peptidase_M24"/>
    <property type="match status" value="1"/>
</dbReference>
<protein>
    <recommendedName>
        <fullName evidence="6 7">Methionine aminopeptidase</fullName>
        <shortName evidence="6">MAP</shortName>
        <shortName evidence="6">MetAP</shortName>
        <ecNumber evidence="6 7">3.4.11.18</ecNumber>
    </recommendedName>
    <alternativeName>
        <fullName evidence="6">Peptidase M</fullName>
    </alternativeName>
</protein>
<dbReference type="InterPro" id="IPR000994">
    <property type="entry name" value="Pept_M24"/>
</dbReference>
<keyword evidence="2 6" id="KW-0031">Aminopeptidase</keyword>
<name>A0A2W5IE81_9ACTN</name>
<dbReference type="InterPro" id="IPR001714">
    <property type="entry name" value="Pept_M24_MAP"/>
</dbReference>
<comment type="similarity">
    <text evidence="6">Belongs to the peptidase M24A family. Methionine aminopeptidase type 1 subfamily.</text>
</comment>
<dbReference type="PANTHER" id="PTHR43330:SF27">
    <property type="entry name" value="METHIONINE AMINOPEPTIDASE"/>
    <property type="match status" value="1"/>
</dbReference>
<evidence type="ECO:0000259" key="8">
    <source>
        <dbReference type="Pfam" id="PF00557"/>
    </source>
</evidence>
<keyword evidence="5 6" id="KW-0378">Hydrolase</keyword>
<feature type="binding site" evidence="6">
    <location>
        <position position="113"/>
    </location>
    <ligand>
        <name>a divalent metal cation</name>
        <dbReference type="ChEBI" id="CHEBI:60240"/>
        <label>1</label>
    </ligand>
</feature>
<feature type="binding site" evidence="6">
    <location>
        <position position="246"/>
    </location>
    <ligand>
        <name>a divalent metal cation</name>
        <dbReference type="ChEBI" id="CHEBI:60240"/>
        <label>1</label>
    </ligand>
</feature>
<dbReference type="AlphaFoldDB" id="A0A2W5IE81"/>
<dbReference type="GO" id="GO:0070006">
    <property type="term" value="F:metalloaminopeptidase activity"/>
    <property type="evidence" value="ECO:0007669"/>
    <property type="project" value="UniProtKB-UniRule"/>
</dbReference>
<evidence type="ECO:0000256" key="5">
    <source>
        <dbReference type="ARBA" id="ARBA00022801"/>
    </source>
</evidence>
<evidence type="ECO:0000256" key="4">
    <source>
        <dbReference type="ARBA" id="ARBA00022723"/>
    </source>
</evidence>
<dbReference type="PRINTS" id="PR00599">
    <property type="entry name" value="MAPEPTIDASE"/>
</dbReference>
<evidence type="ECO:0000256" key="2">
    <source>
        <dbReference type="ARBA" id="ARBA00022438"/>
    </source>
</evidence>
<feature type="binding site" evidence="6">
    <location>
        <position position="102"/>
    </location>
    <ligand>
        <name>a divalent metal cation</name>
        <dbReference type="ChEBI" id="CHEBI:60240"/>
        <label>1</label>
    </ligand>
</feature>
<comment type="caution">
    <text evidence="9">The sequence shown here is derived from an EMBL/GenBank/DDBJ whole genome shotgun (WGS) entry which is preliminary data.</text>
</comment>
<dbReference type="GO" id="GO:0006508">
    <property type="term" value="P:proteolysis"/>
    <property type="evidence" value="ECO:0007669"/>
    <property type="project" value="UniProtKB-KW"/>
</dbReference>
<dbReference type="RefSeq" id="WP_303678902.1">
    <property type="nucleotide sequence ID" value="NZ_CAKZIO010000004.1"/>
</dbReference>
<comment type="subunit">
    <text evidence="6">Monomer.</text>
</comment>
<evidence type="ECO:0000256" key="3">
    <source>
        <dbReference type="ARBA" id="ARBA00022670"/>
    </source>
</evidence>
<feature type="binding site" evidence="6">
    <location>
        <position position="215"/>
    </location>
    <ligand>
        <name>a divalent metal cation</name>
        <dbReference type="ChEBI" id="CHEBI:60240"/>
        <label>2</label>
        <note>catalytic</note>
    </ligand>
</feature>
<dbReference type="HAMAP" id="MF_01974">
    <property type="entry name" value="MetAP_1"/>
    <property type="match status" value="1"/>
</dbReference>
<evidence type="ECO:0000256" key="1">
    <source>
        <dbReference type="ARBA" id="ARBA00002521"/>
    </source>
</evidence>
<reference evidence="9 10" key="1">
    <citation type="submission" date="2017-08" db="EMBL/GenBank/DDBJ databases">
        <title>Infants hospitalized years apart are colonized by the same room-sourced microbial strains.</title>
        <authorList>
            <person name="Brooks B."/>
            <person name="Olm M.R."/>
            <person name="Firek B.A."/>
            <person name="Baker R."/>
            <person name="Thomas B.C."/>
            <person name="Morowitz M.J."/>
            <person name="Banfield J.F."/>
        </authorList>
    </citation>
    <scope>NUCLEOTIDE SEQUENCE [LARGE SCALE GENOMIC DNA]</scope>
    <source>
        <strain evidence="9">S2_006_000_R1_57</strain>
    </source>
</reference>
<gene>
    <name evidence="6 9" type="primary">map</name>
    <name evidence="9" type="ORF">DI579_05600</name>
</gene>